<feature type="compositionally biased region" description="Basic and acidic residues" evidence="1">
    <location>
        <begin position="105"/>
        <end position="129"/>
    </location>
</feature>
<reference evidence="2" key="1">
    <citation type="submission" date="2020-02" db="EMBL/GenBank/DDBJ databases">
        <authorList>
            <person name="Meier V. D."/>
        </authorList>
    </citation>
    <scope>NUCLEOTIDE SEQUENCE</scope>
    <source>
        <strain evidence="2">AVDCRST_MAG67</strain>
    </source>
</reference>
<evidence type="ECO:0000313" key="2">
    <source>
        <dbReference type="EMBL" id="CAA9483539.1"/>
    </source>
</evidence>
<protein>
    <submittedName>
        <fullName evidence="2">[Ni/Fe] hydrogenase, small subunit MSMEG_2720</fullName>
    </submittedName>
</protein>
<evidence type="ECO:0000256" key="1">
    <source>
        <dbReference type="SAM" id="MobiDB-lite"/>
    </source>
</evidence>
<feature type="compositionally biased region" description="Basic residues" evidence="1">
    <location>
        <begin position="342"/>
        <end position="358"/>
    </location>
</feature>
<feature type="compositionally biased region" description="Basic and acidic residues" evidence="1">
    <location>
        <begin position="149"/>
        <end position="160"/>
    </location>
</feature>
<feature type="compositionally biased region" description="Basic and acidic residues" evidence="1">
    <location>
        <begin position="34"/>
        <end position="43"/>
    </location>
</feature>
<feature type="region of interest" description="Disordered" evidence="1">
    <location>
        <begin position="1"/>
        <end position="161"/>
    </location>
</feature>
<feature type="compositionally biased region" description="Basic residues" evidence="1">
    <location>
        <begin position="91"/>
        <end position="102"/>
    </location>
</feature>
<feature type="compositionally biased region" description="Basic and acidic residues" evidence="1">
    <location>
        <begin position="182"/>
        <end position="194"/>
    </location>
</feature>
<dbReference type="AlphaFoldDB" id="A0A6J4S4R6"/>
<feature type="compositionally biased region" description="Basic and acidic residues" evidence="1">
    <location>
        <begin position="279"/>
        <end position="288"/>
    </location>
</feature>
<organism evidence="2">
    <name type="scientific">uncultured Solirubrobacteraceae bacterium</name>
    <dbReference type="NCBI Taxonomy" id="1162706"/>
    <lineage>
        <taxon>Bacteria</taxon>
        <taxon>Bacillati</taxon>
        <taxon>Actinomycetota</taxon>
        <taxon>Thermoleophilia</taxon>
        <taxon>Solirubrobacterales</taxon>
        <taxon>Solirubrobacteraceae</taxon>
        <taxon>environmental samples</taxon>
    </lineage>
</organism>
<feature type="non-terminal residue" evidence="2">
    <location>
        <position position="1"/>
    </location>
</feature>
<feature type="non-terminal residue" evidence="2">
    <location>
        <position position="358"/>
    </location>
</feature>
<name>A0A6J4S4R6_9ACTN</name>
<sequence length="358" mass="40181">GQPRSARRRRTARRLRADPRALDDGRAGLRRRVRRDDVCHGAEPRGSAQRGDPRQPADDPAQPDAGLRDRRGLPASVVRRRGRPPGSVSARRGRRRRRRAAQRRGPLDRLRRGPDRRSADHRQRVDRPPGTEGGGGRRGRHLRDLRRRSRDEEQPDRCDGRAGLPRLVVAVADGPAGRLHPRLPDSARQHDVDPARAAAVRGRDRPGTRARRAPAPGQPVLADDARRLRARGLHRARPVRDDLRQRPALPRQARLQGPRGSLQRSPARLGQRRRRLPERRRDLHRLHDAGVSRQVHAVHGCRSMGQRGCELPALHVRPAVSPLPQAQPRAEVRAGAGLARAAGRRRAPRRQTRGRPPV</sequence>
<gene>
    <name evidence="2" type="ORF">AVDCRST_MAG67-1114</name>
</gene>
<proteinExistence type="predicted"/>
<feature type="region of interest" description="Disordered" evidence="1">
    <location>
        <begin position="320"/>
        <end position="358"/>
    </location>
</feature>
<feature type="region of interest" description="Disordered" evidence="1">
    <location>
        <begin position="175"/>
        <end position="219"/>
    </location>
</feature>
<dbReference type="EMBL" id="CADCVQ010000050">
    <property type="protein sequence ID" value="CAA9483539.1"/>
    <property type="molecule type" value="Genomic_DNA"/>
</dbReference>
<feature type="compositionally biased region" description="Basic residues" evidence="1">
    <location>
        <begin position="1"/>
        <end position="14"/>
    </location>
</feature>
<feature type="compositionally biased region" description="Basic and acidic residues" evidence="1">
    <location>
        <begin position="15"/>
        <end position="27"/>
    </location>
</feature>
<feature type="compositionally biased region" description="Basic residues" evidence="1">
    <location>
        <begin position="137"/>
        <end position="148"/>
    </location>
</feature>
<feature type="region of interest" description="Disordered" evidence="1">
    <location>
        <begin position="232"/>
        <end position="288"/>
    </location>
</feature>
<accession>A0A6J4S4R6</accession>